<comment type="similarity">
    <text evidence="18">Belongs to the peroxidase family. Classical plant (class III) peroxidase subfamily.</text>
</comment>
<dbReference type="GO" id="GO:0020037">
    <property type="term" value="F:heme binding"/>
    <property type="evidence" value="ECO:0007669"/>
    <property type="project" value="UniProtKB-UniRule"/>
</dbReference>
<comment type="catalytic activity">
    <reaction evidence="1 18">
        <text>2 a phenolic donor + H2O2 = 2 a phenolic radical donor + 2 H2O</text>
        <dbReference type="Rhea" id="RHEA:56136"/>
        <dbReference type="ChEBI" id="CHEBI:15377"/>
        <dbReference type="ChEBI" id="CHEBI:16240"/>
        <dbReference type="ChEBI" id="CHEBI:139520"/>
        <dbReference type="ChEBI" id="CHEBI:139521"/>
        <dbReference type="EC" id="1.11.1.7"/>
    </reaction>
</comment>
<protein>
    <recommendedName>
        <fullName evidence="3 18">Peroxidase</fullName>
        <ecNumber evidence="3 18">1.11.1.7</ecNumber>
    </recommendedName>
</protein>
<feature type="binding site" evidence="15">
    <location>
        <position position="81"/>
    </location>
    <ligand>
        <name>Ca(2+)</name>
        <dbReference type="ChEBI" id="CHEBI:29108"/>
        <label>1</label>
    </ligand>
</feature>
<evidence type="ECO:0000256" key="9">
    <source>
        <dbReference type="ARBA" id="ARBA00023004"/>
    </source>
</evidence>
<feature type="binding site" evidence="15">
    <location>
        <position position="77"/>
    </location>
    <ligand>
        <name>Ca(2+)</name>
        <dbReference type="ChEBI" id="CHEBI:29108"/>
        <label>1</label>
    </ligand>
</feature>
<keyword evidence="7 15" id="KW-0106">Calcium</keyword>
<feature type="disulfide bond" evidence="17">
    <location>
        <begin position="75"/>
        <end position="80"/>
    </location>
</feature>
<dbReference type="InterPro" id="IPR019794">
    <property type="entry name" value="Peroxidases_AS"/>
</dbReference>
<feature type="binding site" evidence="15">
    <location>
        <position position="79"/>
    </location>
    <ligand>
        <name>Ca(2+)</name>
        <dbReference type="ChEBI" id="CHEBI:29108"/>
        <label>1</label>
    </ligand>
</feature>
<name>A0A140GMM7_NEPMI</name>
<dbReference type="InterPro" id="IPR019793">
    <property type="entry name" value="Peroxidases_heam-ligand_BS"/>
</dbReference>
<feature type="disulfide bond" evidence="17">
    <location>
        <begin position="125"/>
        <end position="329"/>
    </location>
</feature>
<evidence type="ECO:0000256" key="14">
    <source>
        <dbReference type="PIRSR" id="PIRSR600823-2"/>
    </source>
</evidence>
<evidence type="ECO:0000256" key="3">
    <source>
        <dbReference type="ARBA" id="ARBA00012313"/>
    </source>
</evidence>
<evidence type="ECO:0000256" key="1">
    <source>
        <dbReference type="ARBA" id="ARBA00000189"/>
    </source>
</evidence>
<feature type="disulfide bond" evidence="17">
    <location>
        <begin position="204"/>
        <end position="236"/>
    </location>
</feature>
<evidence type="ECO:0000256" key="2">
    <source>
        <dbReference type="ARBA" id="ARBA00006873"/>
    </source>
</evidence>
<dbReference type="Pfam" id="PF00141">
    <property type="entry name" value="peroxidase"/>
    <property type="match status" value="1"/>
</dbReference>
<keyword evidence="8 18" id="KW-0560">Oxidoreductase</keyword>
<keyword evidence="5 18" id="KW-0349">Heme</keyword>
<dbReference type="CDD" id="cd00693">
    <property type="entry name" value="secretory_peroxidase"/>
    <property type="match status" value="1"/>
</dbReference>
<feature type="disulfide bond" evidence="17">
    <location>
        <begin position="42"/>
        <end position="119"/>
    </location>
</feature>
<feature type="site" description="Transition state stabilizer" evidence="16">
    <location>
        <position position="69"/>
    </location>
</feature>
<feature type="binding site" evidence="14">
    <location>
        <position position="167"/>
    </location>
    <ligand>
        <name>substrate</name>
    </ligand>
</feature>
<dbReference type="PROSITE" id="PS00435">
    <property type="entry name" value="PEROXIDASE_1"/>
    <property type="match status" value="1"/>
</dbReference>
<comment type="function">
    <text evidence="18">Removal of H(2)O(2), oxidation of toxic reductants, biosynthesis and degradation of lignin, suberization, auxin catabolism, response to environmental stresses such as wounding, pathogen attack and oxidative stress.</text>
</comment>
<dbReference type="InterPro" id="IPR010255">
    <property type="entry name" value="Haem_peroxidase_sf"/>
</dbReference>
<organism evidence="20">
    <name type="scientific">Nepenthes mirabilis</name>
    <name type="common">Pitcher plant</name>
    <name type="synonym">Phyllamphora mirabilis</name>
    <dbReference type="NCBI Taxonomy" id="150983"/>
    <lineage>
        <taxon>Eukaryota</taxon>
        <taxon>Viridiplantae</taxon>
        <taxon>Streptophyta</taxon>
        <taxon>Embryophyta</taxon>
        <taxon>Tracheophyta</taxon>
        <taxon>Spermatophyta</taxon>
        <taxon>Magnoliopsida</taxon>
        <taxon>eudicotyledons</taxon>
        <taxon>Gunneridae</taxon>
        <taxon>Pentapetalae</taxon>
        <taxon>Caryophyllales</taxon>
        <taxon>Nepenthaceae</taxon>
        <taxon>Nepenthes</taxon>
    </lineage>
</organism>
<dbReference type="PROSITE" id="PS50873">
    <property type="entry name" value="PEROXIDASE_4"/>
    <property type="match status" value="1"/>
</dbReference>
<evidence type="ECO:0000256" key="12">
    <source>
        <dbReference type="ARBA" id="ARBA00023324"/>
    </source>
</evidence>
<reference evidence="20" key="1">
    <citation type="journal article" date="2016" name="Ann. Bot.">
        <title>Proteome analysis of digestive fluids in Nepenthes pitchers.</title>
        <authorList>
            <person name="Rottloff S."/>
            <person name="Miguel S."/>
            <person name="Biteau F."/>
            <person name="Nisse E."/>
            <person name="Hammann P."/>
            <person name="Kuhn L."/>
            <person name="Chicher J."/>
            <person name="Bazile V."/>
            <person name="Gaume L."/>
            <person name="Mignard B."/>
            <person name="Hehn A."/>
            <person name="Bourgaud F."/>
        </authorList>
    </citation>
    <scope>NUCLEOTIDE SEQUENCE</scope>
</reference>
<dbReference type="EMBL" id="KT210013">
    <property type="protein sequence ID" value="AMN14865.1"/>
    <property type="molecule type" value="mRNA"/>
</dbReference>
<feature type="signal peptide" evidence="18">
    <location>
        <begin position="1"/>
        <end position="31"/>
    </location>
</feature>
<feature type="chain" id="PRO_5007230386" description="Peroxidase" evidence="18">
    <location>
        <begin position="32"/>
        <end position="334"/>
    </location>
</feature>
<keyword evidence="4 18" id="KW-0575">Peroxidase</keyword>
<evidence type="ECO:0000256" key="4">
    <source>
        <dbReference type="ARBA" id="ARBA00022559"/>
    </source>
</evidence>
<evidence type="ECO:0000256" key="8">
    <source>
        <dbReference type="ARBA" id="ARBA00023002"/>
    </source>
</evidence>
<feature type="binding site" evidence="15">
    <location>
        <position position="92"/>
    </location>
    <ligand>
        <name>Ca(2+)</name>
        <dbReference type="ChEBI" id="CHEBI:29108"/>
        <label>1</label>
    </ligand>
</feature>
<evidence type="ECO:0000256" key="16">
    <source>
        <dbReference type="PIRSR" id="PIRSR600823-4"/>
    </source>
</evidence>
<dbReference type="GO" id="GO:0042744">
    <property type="term" value="P:hydrogen peroxide catabolic process"/>
    <property type="evidence" value="ECO:0007669"/>
    <property type="project" value="UniProtKB-KW"/>
</dbReference>
<dbReference type="PANTHER" id="PTHR31388:SF6">
    <property type="entry name" value="PEROXIDASE"/>
    <property type="match status" value="1"/>
</dbReference>
<dbReference type="EC" id="1.11.1.7" evidence="3 18"/>
<dbReference type="PRINTS" id="PR00458">
    <property type="entry name" value="PEROXIDASE"/>
</dbReference>
<feature type="binding site" evidence="15">
    <location>
        <position position="83"/>
    </location>
    <ligand>
        <name>Ca(2+)</name>
        <dbReference type="ChEBI" id="CHEBI:29108"/>
        <label>1</label>
    </ligand>
</feature>
<evidence type="ECO:0000313" key="20">
    <source>
        <dbReference type="EMBL" id="AMN14865.1"/>
    </source>
</evidence>
<feature type="binding site" evidence="15">
    <location>
        <position position="74"/>
    </location>
    <ligand>
        <name>Ca(2+)</name>
        <dbReference type="ChEBI" id="CHEBI:29108"/>
        <label>1</label>
    </ligand>
</feature>
<keyword evidence="9 15" id="KW-0408">Iron</keyword>
<comment type="cofactor">
    <cofactor evidence="15 18">
        <name>heme b</name>
        <dbReference type="ChEBI" id="CHEBI:60344"/>
    </cofactor>
    <text evidence="15 18">Binds 1 heme b (iron(II)-protoporphyrin IX) group per subunit.</text>
</comment>
<dbReference type="PROSITE" id="PS00436">
    <property type="entry name" value="PEROXIDASE_2"/>
    <property type="match status" value="1"/>
</dbReference>
<evidence type="ECO:0000256" key="5">
    <source>
        <dbReference type="ARBA" id="ARBA00022617"/>
    </source>
</evidence>
<feature type="binding site" description="axial binding residue" evidence="15">
    <location>
        <position position="197"/>
    </location>
    <ligand>
        <name>heme b</name>
        <dbReference type="ChEBI" id="CHEBI:60344"/>
    </ligand>
    <ligandPart>
        <name>Fe</name>
        <dbReference type="ChEBI" id="CHEBI:18248"/>
    </ligandPart>
</feature>
<evidence type="ECO:0000256" key="10">
    <source>
        <dbReference type="ARBA" id="ARBA00023157"/>
    </source>
</evidence>
<dbReference type="GO" id="GO:0140825">
    <property type="term" value="F:lactoperoxidase activity"/>
    <property type="evidence" value="ECO:0007669"/>
    <property type="project" value="UniProtKB-EC"/>
</dbReference>
<evidence type="ECO:0000256" key="7">
    <source>
        <dbReference type="ARBA" id="ARBA00022837"/>
    </source>
</evidence>
<feature type="binding site" evidence="15">
    <location>
        <position position="249"/>
    </location>
    <ligand>
        <name>Ca(2+)</name>
        <dbReference type="ChEBI" id="CHEBI:29108"/>
        <label>2</label>
    </ligand>
</feature>
<keyword evidence="12 18" id="KW-0376">Hydrogen peroxide</keyword>
<keyword evidence="11" id="KW-0325">Glycoprotein</keyword>
<dbReference type="InterPro" id="IPR033905">
    <property type="entry name" value="Secretory_peroxidase"/>
</dbReference>
<dbReference type="PRINTS" id="PR00461">
    <property type="entry name" value="PLPEROXIDASE"/>
</dbReference>
<sequence length="334" mass="35751">MHAVAFIMKKSGSNACLLLVGFFVFAAGVRSQLTTDYYKTTCPNLPKIVRKVVQSAIMNETRMAASLLRLHFHDCFVNGCDASILLDGSDGEKYAFPNVNSVRGFEVVDAIKSAVESACNETVSCADILAIAARDSVVLSGGPSWRVSLGRRDGLVANQTGANNNLPSPTDALDTIISKFAAVGLNVTDVVTLSGGHTIGQARCTTFSTRLYNFSGTDAADTTLNSNLASQLEALCPENGDGNVTTSLDQNSTDLFDNHYFKNLLSNKGILFSDQELYSSDAAASTTMSLVESYSNSSYLFFQNFVNSMIKMGNISPLTGSNGEIRTNCRVINS</sequence>
<accession>A0A140GMM7</accession>
<feature type="active site" description="Proton acceptor" evidence="13">
    <location>
        <position position="73"/>
    </location>
</feature>
<dbReference type="InterPro" id="IPR000823">
    <property type="entry name" value="Peroxidase_pln"/>
</dbReference>
<keyword evidence="10 17" id="KW-1015">Disulfide bond</keyword>
<feature type="domain" description="Plant heme peroxidase family profile" evidence="19">
    <location>
        <begin position="32"/>
        <end position="333"/>
    </location>
</feature>
<evidence type="ECO:0000256" key="11">
    <source>
        <dbReference type="ARBA" id="ARBA00023180"/>
    </source>
</evidence>
<evidence type="ECO:0000256" key="13">
    <source>
        <dbReference type="PIRSR" id="PIRSR600823-1"/>
    </source>
</evidence>
<dbReference type="FunFam" id="1.10.420.10:FF:000001">
    <property type="entry name" value="Peroxidase"/>
    <property type="match status" value="1"/>
</dbReference>
<evidence type="ECO:0000256" key="15">
    <source>
        <dbReference type="PIRSR" id="PIRSR600823-3"/>
    </source>
</evidence>
<dbReference type="FunFam" id="1.10.520.10:FF:000001">
    <property type="entry name" value="Peroxidase"/>
    <property type="match status" value="1"/>
</dbReference>
<comment type="similarity">
    <text evidence="2">Belongs to the peroxidase family. Ascorbate peroxidase subfamily.</text>
</comment>
<dbReference type="GO" id="GO:0006979">
    <property type="term" value="P:response to oxidative stress"/>
    <property type="evidence" value="ECO:0007669"/>
    <property type="project" value="UniProtKB-UniRule"/>
</dbReference>
<keyword evidence="6 15" id="KW-0479">Metal-binding</keyword>
<dbReference type="SUPFAM" id="SSF48113">
    <property type="entry name" value="Heme-dependent peroxidases"/>
    <property type="match status" value="1"/>
</dbReference>
<evidence type="ECO:0000259" key="19">
    <source>
        <dbReference type="PROSITE" id="PS50873"/>
    </source>
</evidence>
<proteinExistence type="evidence at transcript level"/>
<comment type="cofactor">
    <cofactor evidence="15 18">
        <name>Ca(2+)</name>
        <dbReference type="ChEBI" id="CHEBI:29108"/>
    </cofactor>
    <text evidence="15 18">Binds 2 calcium ions per subunit.</text>
</comment>
<dbReference type="PANTHER" id="PTHR31388">
    <property type="entry name" value="PEROXIDASE 72-RELATED"/>
    <property type="match status" value="1"/>
</dbReference>
<gene>
    <name evidence="20" type="primary">PRX-N</name>
</gene>
<evidence type="ECO:0000256" key="6">
    <source>
        <dbReference type="ARBA" id="ARBA00022723"/>
    </source>
</evidence>
<dbReference type="InterPro" id="IPR002016">
    <property type="entry name" value="Haem_peroxidase"/>
</dbReference>
<dbReference type="GO" id="GO:0046872">
    <property type="term" value="F:metal ion binding"/>
    <property type="evidence" value="ECO:0007669"/>
    <property type="project" value="UniProtKB-UniRule"/>
</dbReference>
<evidence type="ECO:0000256" key="18">
    <source>
        <dbReference type="RuleBase" id="RU362060"/>
    </source>
</evidence>
<dbReference type="Gene3D" id="1.10.520.10">
    <property type="match status" value="1"/>
</dbReference>
<feature type="binding site" evidence="15">
    <location>
        <position position="198"/>
    </location>
    <ligand>
        <name>Ca(2+)</name>
        <dbReference type="ChEBI" id="CHEBI:29108"/>
        <label>2</label>
    </ligand>
</feature>
<dbReference type="AlphaFoldDB" id="A0A140GMM7"/>
<dbReference type="Gene3D" id="1.10.420.10">
    <property type="entry name" value="Peroxidase, domain 2"/>
    <property type="match status" value="1"/>
</dbReference>
<keyword evidence="18" id="KW-0732">Signal</keyword>
<dbReference type="GO" id="GO:0005576">
    <property type="term" value="C:extracellular region"/>
    <property type="evidence" value="ECO:0007669"/>
    <property type="project" value="UniProtKB-SubCell"/>
</dbReference>
<evidence type="ECO:0000256" key="17">
    <source>
        <dbReference type="PIRSR" id="PIRSR600823-5"/>
    </source>
</evidence>
<feature type="binding site" evidence="15">
    <location>
        <position position="257"/>
    </location>
    <ligand>
        <name>Ca(2+)</name>
        <dbReference type="ChEBI" id="CHEBI:29108"/>
        <label>2</label>
    </ligand>
</feature>
<keyword evidence="18" id="KW-0964">Secreted</keyword>
<comment type="subcellular location">
    <subcellularLocation>
        <location evidence="18">Secreted</location>
    </subcellularLocation>
</comment>